<name>A0A699XM33_TANCI</name>
<dbReference type="AlphaFoldDB" id="A0A699XM33"/>
<sequence length="32" mass="3554">MVTDGDEDLRLFDLRGSEVVADFTGLVHAPFM</sequence>
<protein>
    <submittedName>
        <fullName evidence="1">Uncharacterized protein</fullName>
    </submittedName>
</protein>
<evidence type="ECO:0000313" key="1">
    <source>
        <dbReference type="EMBL" id="GFD57524.1"/>
    </source>
</evidence>
<proteinExistence type="predicted"/>
<reference evidence="1" key="1">
    <citation type="journal article" date="2019" name="Sci. Rep.">
        <title>Draft genome of Tanacetum cinerariifolium, the natural source of mosquito coil.</title>
        <authorList>
            <person name="Yamashiro T."/>
            <person name="Shiraishi A."/>
            <person name="Satake H."/>
            <person name="Nakayama K."/>
        </authorList>
    </citation>
    <scope>NUCLEOTIDE SEQUENCE</scope>
</reference>
<feature type="non-terminal residue" evidence="1">
    <location>
        <position position="32"/>
    </location>
</feature>
<dbReference type="EMBL" id="BKCJ011842013">
    <property type="protein sequence ID" value="GFD57524.1"/>
    <property type="molecule type" value="Genomic_DNA"/>
</dbReference>
<organism evidence="1">
    <name type="scientific">Tanacetum cinerariifolium</name>
    <name type="common">Dalmatian daisy</name>
    <name type="synonym">Chrysanthemum cinerariifolium</name>
    <dbReference type="NCBI Taxonomy" id="118510"/>
    <lineage>
        <taxon>Eukaryota</taxon>
        <taxon>Viridiplantae</taxon>
        <taxon>Streptophyta</taxon>
        <taxon>Embryophyta</taxon>
        <taxon>Tracheophyta</taxon>
        <taxon>Spermatophyta</taxon>
        <taxon>Magnoliopsida</taxon>
        <taxon>eudicotyledons</taxon>
        <taxon>Gunneridae</taxon>
        <taxon>Pentapetalae</taxon>
        <taxon>asterids</taxon>
        <taxon>campanulids</taxon>
        <taxon>Asterales</taxon>
        <taxon>Asteraceae</taxon>
        <taxon>Asteroideae</taxon>
        <taxon>Anthemideae</taxon>
        <taxon>Anthemidinae</taxon>
        <taxon>Tanacetum</taxon>
    </lineage>
</organism>
<comment type="caution">
    <text evidence="1">The sequence shown here is derived from an EMBL/GenBank/DDBJ whole genome shotgun (WGS) entry which is preliminary data.</text>
</comment>
<gene>
    <name evidence="1" type="ORF">Tci_929493</name>
</gene>
<accession>A0A699XM33</accession>